<keyword evidence="2" id="KW-1185">Reference proteome</keyword>
<dbReference type="AlphaFoldDB" id="W7XHL7"/>
<dbReference type="Proteomes" id="UP000009168">
    <property type="component" value="Unassembled WGS sequence"/>
</dbReference>
<accession>W7XHL7</accession>
<gene>
    <name evidence="1" type="ORF">TTHERM_000430119</name>
</gene>
<evidence type="ECO:0000313" key="2">
    <source>
        <dbReference type="Proteomes" id="UP000009168"/>
    </source>
</evidence>
<dbReference type="GeneID" id="24438923"/>
<proteinExistence type="predicted"/>
<protein>
    <submittedName>
        <fullName evidence="1">Uncharacterized protein</fullName>
    </submittedName>
</protein>
<evidence type="ECO:0000313" key="1">
    <source>
        <dbReference type="EMBL" id="EWS72619.1"/>
    </source>
</evidence>
<reference evidence="2" key="1">
    <citation type="journal article" date="2006" name="PLoS Biol.">
        <title>Macronuclear genome sequence of the ciliate Tetrahymena thermophila, a model eukaryote.</title>
        <authorList>
            <person name="Eisen J.A."/>
            <person name="Coyne R.S."/>
            <person name="Wu M."/>
            <person name="Wu D."/>
            <person name="Thiagarajan M."/>
            <person name="Wortman J.R."/>
            <person name="Badger J.H."/>
            <person name="Ren Q."/>
            <person name="Amedeo P."/>
            <person name="Jones K.M."/>
            <person name="Tallon L.J."/>
            <person name="Delcher A.L."/>
            <person name="Salzberg S.L."/>
            <person name="Silva J.C."/>
            <person name="Haas B.J."/>
            <person name="Majoros W.H."/>
            <person name="Farzad M."/>
            <person name="Carlton J.M."/>
            <person name="Smith R.K. Jr."/>
            <person name="Garg J."/>
            <person name="Pearlman R.E."/>
            <person name="Karrer K.M."/>
            <person name="Sun L."/>
            <person name="Manning G."/>
            <person name="Elde N.C."/>
            <person name="Turkewitz A.P."/>
            <person name="Asai D.J."/>
            <person name="Wilkes D.E."/>
            <person name="Wang Y."/>
            <person name="Cai H."/>
            <person name="Collins K."/>
            <person name="Stewart B.A."/>
            <person name="Lee S.R."/>
            <person name="Wilamowska K."/>
            <person name="Weinberg Z."/>
            <person name="Ruzzo W.L."/>
            <person name="Wloga D."/>
            <person name="Gaertig J."/>
            <person name="Frankel J."/>
            <person name="Tsao C.-C."/>
            <person name="Gorovsky M.A."/>
            <person name="Keeling P.J."/>
            <person name="Waller R.F."/>
            <person name="Patron N.J."/>
            <person name="Cherry J.M."/>
            <person name="Stover N.A."/>
            <person name="Krieger C.J."/>
            <person name="del Toro C."/>
            <person name="Ryder H.F."/>
            <person name="Williamson S.C."/>
            <person name="Barbeau R.A."/>
            <person name="Hamilton E.P."/>
            <person name="Orias E."/>
        </authorList>
    </citation>
    <scope>NUCLEOTIDE SEQUENCE [LARGE SCALE GENOMIC DNA]</scope>
    <source>
        <strain evidence="2">SB210</strain>
    </source>
</reference>
<name>W7XHL7_TETTS</name>
<dbReference type="EMBL" id="GG662532">
    <property type="protein sequence ID" value="EWS72619.1"/>
    <property type="molecule type" value="Genomic_DNA"/>
</dbReference>
<dbReference type="InParanoid" id="W7XHL7"/>
<sequence length="110" mass="13428">MLYLNNIYLRIFRFIKKFLSKLTKKEKNNQRIVNDIRKVKGIFNELITIRNKQLINLSIILYVNKKNIINIKNVQFNLFLSITNQCQVIYFNRKGQTYTNYFVSIFQYYD</sequence>
<dbReference type="KEGG" id="tet:TTHERM_000430119"/>
<organism evidence="1 2">
    <name type="scientific">Tetrahymena thermophila (strain SB210)</name>
    <dbReference type="NCBI Taxonomy" id="312017"/>
    <lineage>
        <taxon>Eukaryota</taxon>
        <taxon>Sar</taxon>
        <taxon>Alveolata</taxon>
        <taxon>Ciliophora</taxon>
        <taxon>Intramacronucleata</taxon>
        <taxon>Oligohymenophorea</taxon>
        <taxon>Hymenostomatida</taxon>
        <taxon>Tetrahymenina</taxon>
        <taxon>Tetrahymenidae</taxon>
        <taxon>Tetrahymena</taxon>
    </lineage>
</organism>
<dbReference type="RefSeq" id="XP_012654902.1">
    <property type="nucleotide sequence ID" value="XM_012799448.1"/>
</dbReference>